<comment type="subcellular location">
    <subcellularLocation>
        <location evidence="1">Secreted</location>
    </subcellularLocation>
</comment>
<feature type="signal peptide" evidence="6">
    <location>
        <begin position="1"/>
        <end position="21"/>
    </location>
</feature>
<evidence type="ECO:0000256" key="2">
    <source>
        <dbReference type="ARBA" id="ARBA00006370"/>
    </source>
</evidence>
<dbReference type="InterPro" id="IPR039670">
    <property type="entry name" value="NPC2-like"/>
</dbReference>
<evidence type="ECO:0000256" key="1">
    <source>
        <dbReference type="ARBA" id="ARBA00004613"/>
    </source>
</evidence>
<proteinExistence type="inferred from homology"/>
<keyword evidence="4 6" id="KW-0732">Signal</keyword>
<evidence type="ECO:0000313" key="9">
    <source>
        <dbReference type="Proteomes" id="UP001642520"/>
    </source>
</evidence>
<dbReference type="CDD" id="cd00916">
    <property type="entry name" value="Npc2_like"/>
    <property type="match status" value="1"/>
</dbReference>
<evidence type="ECO:0000256" key="3">
    <source>
        <dbReference type="ARBA" id="ARBA00022525"/>
    </source>
</evidence>
<dbReference type="PANTHER" id="PTHR11306">
    <property type="entry name" value="NIEMANN PICK TYPE C2 PROTEIN NPC2-RELATED"/>
    <property type="match status" value="1"/>
</dbReference>
<dbReference type="Gene3D" id="2.60.40.770">
    <property type="match status" value="1"/>
</dbReference>
<feature type="chain" id="PRO_5046059733" description="MD-2-related lipid-recognition domain-containing protein" evidence="6">
    <location>
        <begin position="22"/>
        <end position="157"/>
    </location>
</feature>
<accession>A0ABP1NIU0</accession>
<dbReference type="InterPro" id="IPR014756">
    <property type="entry name" value="Ig_E-set"/>
</dbReference>
<dbReference type="SMART" id="SM00737">
    <property type="entry name" value="ML"/>
    <property type="match status" value="1"/>
</dbReference>
<organism evidence="8 9">
    <name type="scientific">Xylocopa violacea</name>
    <name type="common">Violet carpenter bee</name>
    <name type="synonym">Apis violacea</name>
    <dbReference type="NCBI Taxonomy" id="135666"/>
    <lineage>
        <taxon>Eukaryota</taxon>
        <taxon>Metazoa</taxon>
        <taxon>Ecdysozoa</taxon>
        <taxon>Arthropoda</taxon>
        <taxon>Hexapoda</taxon>
        <taxon>Insecta</taxon>
        <taxon>Pterygota</taxon>
        <taxon>Neoptera</taxon>
        <taxon>Endopterygota</taxon>
        <taxon>Hymenoptera</taxon>
        <taxon>Apocrita</taxon>
        <taxon>Aculeata</taxon>
        <taxon>Apoidea</taxon>
        <taxon>Anthophila</taxon>
        <taxon>Apidae</taxon>
        <taxon>Xylocopa</taxon>
        <taxon>Xylocopa</taxon>
    </lineage>
</organism>
<keyword evidence="9" id="KW-1185">Reference proteome</keyword>
<evidence type="ECO:0000313" key="8">
    <source>
        <dbReference type="EMBL" id="CAL7939757.1"/>
    </source>
</evidence>
<dbReference type="Pfam" id="PF02221">
    <property type="entry name" value="E1_DerP2_DerF2"/>
    <property type="match status" value="1"/>
</dbReference>
<evidence type="ECO:0000256" key="4">
    <source>
        <dbReference type="ARBA" id="ARBA00022729"/>
    </source>
</evidence>
<comment type="similarity">
    <text evidence="2">Belongs to the NPC2 family.</text>
</comment>
<name>A0ABP1NIU0_XYLVO</name>
<evidence type="ECO:0000256" key="6">
    <source>
        <dbReference type="SAM" id="SignalP"/>
    </source>
</evidence>
<dbReference type="PANTHER" id="PTHR11306:SF36">
    <property type="entry name" value="NIEMANN-PICK TYPE C-2C-RELATED"/>
    <property type="match status" value="1"/>
</dbReference>
<keyword evidence="5" id="KW-1015">Disulfide bond</keyword>
<dbReference type="InterPro" id="IPR033916">
    <property type="entry name" value="ML_Npc2-like"/>
</dbReference>
<reference evidence="8 9" key="1">
    <citation type="submission" date="2024-08" db="EMBL/GenBank/DDBJ databases">
        <authorList>
            <person name="Will J Nash"/>
            <person name="Angela Man"/>
            <person name="Seanna McTaggart"/>
            <person name="Kendall Baker"/>
            <person name="Tom Barker"/>
            <person name="Leah Catchpole"/>
            <person name="Alex Durrant"/>
            <person name="Karim Gharbi"/>
            <person name="Naomi Irish"/>
            <person name="Gemy Kaithakottil"/>
            <person name="Debby Ku"/>
            <person name="Aaliyah Providence"/>
            <person name="Felix Shaw"/>
            <person name="David Swarbreck"/>
            <person name="Chris Watkins"/>
            <person name="Ann M. McCartney"/>
            <person name="Giulio Formenti"/>
            <person name="Alice Mouton"/>
            <person name="Noel Vella"/>
            <person name="Bjorn M von Reumont"/>
            <person name="Adriana Vella"/>
            <person name="Wilfried Haerty"/>
        </authorList>
    </citation>
    <scope>NUCLEOTIDE SEQUENCE [LARGE SCALE GENOMIC DNA]</scope>
</reference>
<dbReference type="EMBL" id="CAXAJV020001290">
    <property type="protein sequence ID" value="CAL7939757.1"/>
    <property type="molecule type" value="Genomic_DNA"/>
</dbReference>
<dbReference type="Proteomes" id="UP001642520">
    <property type="component" value="Unassembled WGS sequence"/>
</dbReference>
<gene>
    <name evidence="8" type="ORF">XYLVIOL_LOCUS4081</name>
</gene>
<dbReference type="SUPFAM" id="SSF81296">
    <property type="entry name" value="E set domains"/>
    <property type="match status" value="1"/>
</dbReference>
<keyword evidence="3" id="KW-0964">Secreted</keyword>
<evidence type="ECO:0000259" key="7">
    <source>
        <dbReference type="SMART" id="SM00737"/>
    </source>
</evidence>
<evidence type="ECO:0000256" key="5">
    <source>
        <dbReference type="ARBA" id="ARBA00023157"/>
    </source>
</evidence>
<protein>
    <recommendedName>
        <fullName evidence="7">MD-2-related lipid-recognition domain-containing protein</fullName>
    </recommendedName>
</protein>
<feature type="domain" description="MD-2-related lipid-recognition" evidence="7">
    <location>
        <begin position="24"/>
        <end position="149"/>
    </location>
</feature>
<comment type="caution">
    <text evidence="8">The sequence shown here is derived from an EMBL/GenBank/DDBJ whole genome shotgun (WGS) entry which is preliminary data.</text>
</comment>
<sequence>MCRIIAPILLLCCLSFSPCRAFDVEDCGSKVGKFETVSLSCDMSKSVCDLVQGTNATITVDFTIEKDVTQVKAVVHGIVMDMPIPFPLSNANACQTPDSGIKCPLTKGATYRYQNTLQVMKSYPKVSVTVKWQLVDENDENIICMLIPAKVRYHFAK</sequence>
<dbReference type="InterPro" id="IPR003172">
    <property type="entry name" value="ML_dom"/>
</dbReference>